<evidence type="ECO:0000256" key="5">
    <source>
        <dbReference type="ARBA" id="ARBA00022840"/>
    </source>
</evidence>
<dbReference type="SUPFAM" id="SSF56784">
    <property type="entry name" value="HAD-like"/>
    <property type="match status" value="1"/>
</dbReference>
<dbReference type="GO" id="GO:0016020">
    <property type="term" value="C:membrane"/>
    <property type="evidence" value="ECO:0007669"/>
    <property type="project" value="UniProtKB-SubCell"/>
</dbReference>
<dbReference type="InterPro" id="IPR006544">
    <property type="entry name" value="P-type_TPase_V"/>
</dbReference>
<dbReference type="InParanoid" id="A0A0N1ID15"/>
<evidence type="ECO:0000256" key="1">
    <source>
        <dbReference type="ARBA" id="ARBA00004141"/>
    </source>
</evidence>
<dbReference type="GO" id="GO:0015203">
    <property type="term" value="F:polyamine transmembrane transporter activity"/>
    <property type="evidence" value="ECO:0007669"/>
    <property type="project" value="TreeGrafter"/>
</dbReference>
<dbReference type="GO" id="GO:0019829">
    <property type="term" value="F:ATPase-coupled monoatomic cation transmembrane transporter activity"/>
    <property type="evidence" value="ECO:0007669"/>
    <property type="project" value="TreeGrafter"/>
</dbReference>
<dbReference type="InterPro" id="IPR036412">
    <property type="entry name" value="HAD-like_sf"/>
</dbReference>
<dbReference type="SUPFAM" id="SSF81660">
    <property type="entry name" value="Metal cation-transporting ATPase, ATP-binding domain N"/>
    <property type="match status" value="1"/>
</dbReference>
<dbReference type="PANTHER" id="PTHR45630:SF8">
    <property type="entry name" value="CATION-TRANSPORTING ATPASE"/>
    <property type="match status" value="1"/>
</dbReference>
<dbReference type="GO" id="GO:0046872">
    <property type="term" value="F:metal ion binding"/>
    <property type="evidence" value="ECO:0007669"/>
    <property type="project" value="UniProtKB-KW"/>
</dbReference>
<dbReference type="AlphaFoldDB" id="A0A0N1ID15"/>
<name>A0A0N1ID15_PAPMA</name>
<evidence type="ECO:0000313" key="9">
    <source>
        <dbReference type="Proteomes" id="UP000053240"/>
    </source>
</evidence>
<keyword evidence="7" id="KW-1278">Translocase</keyword>
<gene>
    <name evidence="8" type="ORF">RR48_00275</name>
</gene>
<dbReference type="InterPro" id="IPR023214">
    <property type="entry name" value="HAD_sf"/>
</dbReference>
<evidence type="ECO:0000256" key="7">
    <source>
        <dbReference type="ARBA" id="ARBA00022967"/>
    </source>
</evidence>
<comment type="subcellular location">
    <subcellularLocation>
        <location evidence="1">Membrane</location>
        <topology evidence="1">Multi-pass membrane protein</topology>
    </subcellularLocation>
</comment>
<evidence type="ECO:0000256" key="6">
    <source>
        <dbReference type="ARBA" id="ARBA00022842"/>
    </source>
</evidence>
<dbReference type="Proteomes" id="UP000053240">
    <property type="component" value="Unassembled WGS sequence"/>
</dbReference>
<keyword evidence="2" id="KW-0597">Phosphoprotein</keyword>
<dbReference type="InterPro" id="IPR023299">
    <property type="entry name" value="ATPase_P-typ_cyto_dom_N"/>
</dbReference>
<keyword evidence="6" id="KW-0460">Magnesium</keyword>
<dbReference type="GO" id="GO:0006874">
    <property type="term" value="P:intracellular calcium ion homeostasis"/>
    <property type="evidence" value="ECO:0007669"/>
    <property type="project" value="TreeGrafter"/>
</dbReference>
<evidence type="ECO:0000313" key="8">
    <source>
        <dbReference type="EMBL" id="KPJ21539.1"/>
    </source>
</evidence>
<keyword evidence="4" id="KW-0547">Nucleotide-binding</keyword>
<proteinExistence type="predicted"/>
<organism evidence="8 9">
    <name type="scientific">Papilio machaon</name>
    <name type="common">Old World swallowtail butterfly</name>
    <dbReference type="NCBI Taxonomy" id="76193"/>
    <lineage>
        <taxon>Eukaryota</taxon>
        <taxon>Metazoa</taxon>
        <taxon>Ecdysozoa</taxon>
        <taxon>Arthropoda</taxon>
        <taxon>Hexapoda</taxon>
        <taxon>Insecta</taxon>
        <taxon>Pterygota</taxon>
        <taxon>Neoptera</taxon>
        <taxon>Endopterygota</taxon>
        <taxon>Lepidoptera</taxon>
        <taxon>Glossata</taxon>
        <taxon>Ditrysia</taxon>
        <taxon>Papilionoidea</taxon>
        <taxon>Papilionidae</taxon>
        <taxon>Papilioninae</taxon>
        <taxon>Papilio</taxon>
    </lineage>
</organism>
<evidence type="ECO:0000256" key="3">
    <source>
        <dbReference type="ARBA" id="ARBA00022723"/>
    </source>
</evidence>
<sequence length="173" mass="19565">IGLLRRFHFSSSQQSMGVIARVLGQPQMVYFVKGAPEKVAGMCDPKSLPENFSTILHEYTSNGYRVIGLAHKKLDRKMKWVDAQRIKRDNLECDMIFLGFLVMQNSLKKETSEVIKELHDAQIRQIMVTGDNIMTAMSVARGCNMVQPHQKLVLITVGSHLGDDTRPPLHMEV</sequence>
<evidence type="ECO:0000256" key="2">
    <source>
        <dbReference type="ARBA" id="ARBA00022553"/>
    </source>
</evidence>
<keyword evidence="9" id="KW-1185">Reference proteome</keyword>
<accession>A0A0N1ID15</accession>
<comment type="caution">
    <text evidence="8">The sequence shown here is derived from an EMBL/GenBank/DDBJ whole genome shotgun (WGS) entry which is preliminary data.</text>
</comment>
<dbReference type="EMBL" id="LADJ01052610">
    <property type="protein sequence ID" value="KPJ21539.1"/>
    <property type="molecule type" value="Genomic_DNA"/>
</dbReference>
<keyword evidence="5" id="KW-0067">ATP-binding</keyword>
<keyword evidence="3" id="KW-0479">Metal-binding</keyword>
<reference evidence="8 9" key="1">
    <citation type="journal article" date="2015" name="Nat. Commun.">
        <title>Outbred genome sequencing and CRISPR/Cas9 gene editing in butterflies.</title>
        <authorList>
            <person name="Li X."/>
            <person name="Fan D."/>
            <person name="Zhang W."/>
            <person name="Liu G."/>
            <person name="Zhang L."/>
            <person name="Zhao L."/>
            <person name="Fang X."/>
            <person name="Chen L."/>
            <person name="Dong Y."/>
            <person name="Chen Y."/>
            <person name="Ding Y."/>
            <person name="Zhao R."/>
            <person name="Feng M."/>
            <person name="Zhu Y."/>
            <person name="Feng Y."/>
            <person name="Jiang X."/>
            <person name="Zhu D."/>
            <person name="Xiang H."/>
            <person name="Feng X."/>
            <person name="Li S."/>
            <person name="Wang J."/>
            <person name="Zhang G."/>
            <person name="Kronforst M.R."/>
            <person name="Wang W."/>
        </authorList>
    </citation>
    <scope>NUCLEOTIDE SEQUENCE [LARGE SCALE GENOMIC DNA]</scope>
    <source>
        <strain evidence="8">Ya'a_city_454_Pm</strain>
        <tissue evidence="8">Whole body</tissue>
    </source>
</reference>
<protein>
    <submittedName>
        <fullName evidence="8">Probable cation-transporting ATPase 13A3</fullName>
    </submittedName>
</protein>
<dbReference type="GO" id="GO:0005524">
    <property type="term" value="F:ATP binding"/>
    <property type="evidence" value="ECO:0007669"/>
    <property type="project" value="UniProtKB-KW"/>
</dbReference>
<dbReference type="PANTHER" id="PTHR45630">
    <property type="entry name" value="CATION-TRANSPORTING ATPASE-RELATED"/>
    <property type="match status" value="1"/>
</dbReference>
<dbReference type="STRING" id="76193.A0A0N1ID15"/>
<dbReference type="GO" id="GO:0140358">
    <property type="term" value="F:P-type transmembrane transporter activity"/>
    <property type="evidence" value="ECO:0007669"/>
    <property type="project" value="InterPro"/>
</dbReference>
<evidence type="ECO:0000256" key="4">
    <source>
        <dbReference type="ARBA" id="ARBA00022741"/>
    </source>
</evidence>
<dbReference type="Pfam" id="PF13246">
    <property type="entry name" value="Cation_ATPase"/>
    <property type="match status" value="1"/>
</dbReference>
<dbReference type="Gene3D" id="3.40.1110.10">
    <property type="entry name" value="Calcium-transporting ATPase, cytoplasmic domain N"/>
    <property type="match status" value="1"/>
</dbReference>
<dbReference type="Gene3D" id="3.40.50.1000">
    <property type="entry name" value="HAD superfamily/HAD-like"/>
    <property type="match status" value="1"/>
</dbReference>
<feature type="non-terminal residue" evidence="8">
    <location>
        <position position="1"/>
    </location>
</feature>